<accession>M6VS92</accession>
<evidence type="ECO:0000256" key="2">
    <source>
        <dbReference type="ARBA" id="ARBA00022737"/>
    </source>
</evidence>
<protein>
    <submittedName>
        <fullName evidence="3">Leucine rich repeat protein</fullName>
    </submittedName>
</protein>
<sequence>MTRLFHVDISWNLLEDDVWFCDTSTIREINVVRNKLRSVDCLLSNDHVETVKSSFNYISNISSRKIGKSLKSLDLSYNGLRSFSWKMFNESGMKDLDLSNNQLYDIAMIDLSTIERVDLSKNPILKVVIGEKSKNLKILRVSPKTVVEFKNPISRCASVDSTSKTPSPEKNCVKVEYE</sequence>
<keyword evidence="2" id="KW-0677">Repeat</keyword>
<proteinExistence type="predicted"/>
<dbReference type="PANTHER" id="PTHR45617">
    <property type="entry name" value="LEUCINE RICH REPEAT FAMILY PROTEIN"/>
    <property type="match status" value="1"/>
</dbReference>
<evidence type="ECO:0000256" key="1">
    <source>
        <dbReference type="ARBA" id="ARBA00022614"/>
    </source>
</evidence>
<gene>
    <name evidence="3" type="ORF">LEP1GSC161_3103</name>
</gene>
<dbReference type="EMBL" id="AKWE02000021">
    <property type="protein sequence ID" value="EMO59680.1"/>
    <property type="molecule type" value="Genomic_DNA"/>
</dbReference>
<dbReference type="PANTHER" id="PTHR45617:SF181">
    <property type="entry name" value="LP04042P"/>
    <property type="match status" value="1"/>
</dbReference>
<dbReference type="Proteomes" id="UP000012149">
    <property type="component" value="Unassembled WGS sequence"/>
</dbReference>
<dbReference type="InterPro" id="IPR032675">
    <property type="entry name" value="LRR_dom_sf"/>
</dbReference>
<dbReference type="InterPro" id="IPR001611">
    <property type="entry name" value="Leu-rich_rpt"/>
</dbReference>
<evidence type="ECO:0000313" key="4">
    <source>
        <dbReference type="Proteomes" id="UP000012149"/>
    </source>
</evidence>
<dbReference type="Pfam" id="PF13855">
    <property type="entry name" value="LRR_8"/>
    <property type="match status" value="1"/>
</dbReference>
<comment type="caution">
    <text evidence="3">The sequence shown here is derived from an EMBL/GenBank/DDBJ whole genome shotgun (WGS) entry which is preliminary data.</text>
</comment>
<organism evidence="3 4">
    <name type="scientific">Leptospira santarosai str. CBC1416</name>
    <dbReference type="NCBI Taxonomy" id="1193059"/>
    <lineage>
        <taxon>Bacteria</taxon>
        <taxon>Pseudomonadati</taxon>
        <taxon>Spirochaetota</taxon>
        <taxon>Spirochaetia</taxon>
        <taxon>Leptospirales</taxon>
        <taxon>Leptospiraceae</taxon>
        <taxon>Leptospira</taxon>
    </lineage>
</organism>
<dbReference type="SUPFAM" id="SSF52058">
    <property type="entry name" value="L domain-like"/>
    <property type="match status" value="1"/>
</dbReference>
<keyword evidence="1" id="KW-0433">Leucine-rich repeat</keyword>
<reference evidence="3 4" key="1">
    <citation type="submission" date="2013-01" db="EMBL/GenBank/DDBJ databases">
        <authorList>
            <person name="Harkins D.M."/>
            <person name="Durkin A.S."/>
            <person name="Brinkac L.M."/>
            <person name="Haft D.H."/>
            <person name="Selengut J.D."/>
            <person name="Sanka R."/>
            <person name="DePew J."/>
            <person name="Purushe J."/>
            <person name="Matthias M.A."/>
            <person name="Vinetz J.M."/>
            <person name="Sutton G.G."/>
            <person name="Nierman W.C."/>
            <person name="Fouts D.E."/>
        </authorList>
    </citation>
    <scope>NUCLEOTIDE SEQUENCE [LARGE SCALE GENOMIC DNA]</scope>
    <source>
        <strain evidence="3 4">CBC1416</strain>
    </source>
</reference>
<name>M6VS92_9LEPT</name>
<dbReference type="Gene3D" id="3.80.10.10">
    <property type="entry name" value="Ribonuclease Inhibitor"/>
    <property type="match status" value="1"/>
</dbReference>
<evidence type="ECO:0000313" key="3">
    <source>
        <dbReference type="EMBL" id="EMO59680.1"/>
    </source>
</evidence>
<dbReference type="AlphaFoldDB" id="M6VS92"/>